<sequence length="403" mass="46947">MNNRICKWYNNSDSPVLFMIDDLANTWVDTNKNGIIDAGEDWGYNKYNSNSSVKYLEDNILSKYEELKVTFFVPVGKRVGMLLKSEFAMHSKPINSDKKSKEFFFGLHNDKRYELAYHGTTHGKAGNTSSEFKQEWETFDNQETAIKTVKEGIDIFNDAIKERPLGGKYCGYTSNEFSDGSIDENEFLWWCRFCNLGTENEFKNNRLDKFVYGEDPNPVTNYDIKYFGKNNVIDIPTTVNGGELSSLYNFDKFGIKTILKLILRPYLVKKRLKILDYLIENKLVISVQEHISPARDDGKIQTPNIFTDKESLIKIFSKLRNKNIWYCTGSELAAYVYYRDNIDIKFEKDKIILNNEKLNKYQFNNLTLYIENYKTIEQPDGRVIPIVNNIVNIEIIAGEYKLY</sequence>
<protein>
    <submittedName>
        <fullName evidence="1">Uncharacterized protein</fullName>
    </submittedName>
</protein>
<accession>A0A1M6Q8X7</accession>
<dbReference type="Proteomes" id="UP000184310">
    <property type="component" value="Unassembled WGS sequence"/>
</dbReference>
<gene>
    <name evidence="1" type="ORF">SAMN02745163_03322</name>
</gene>
<dbReference type="RefSeq" id="WP_242958422.1">
    <property type="nucleotide sequence ID" value="NZ_FQZB01000014.1"/>
</dbReference>
<organism evidence="1 2">
    <name type="scientific">Clostridium cavendishii DSM 21758</name>
    <dbReference type="NCBI Taxonomy" id="1121302"/>
    <lineage>
        <taxon>Bacteria</taxon>
        <taxon>Bacillati</taxon>
        <taxon>Bacillota</taxon>
        <taxon>Clostridia</taxon>
        <taxon>Eubacteriales</taxon>
        <taxon>Clostridiaceae</taxon>
        <taxon>Clostridium</taxon>
    </lineage>
</organism>
<proteinExistence type="predicted"/>
<evidence type="ECO:0000313" key="2">
    <source>
        <dbReference type="Proteomes" id="UP000184310"/>
    </source>
</evidence>
<reference evidence="1 2" key="1">
    <citation type="submission" date="2016-11" db="EMBL/GenBank/DDBJ databases">
        <authorList>
            <person name="Jaros S."/>
            <person name="Januszkiewicz K."/>
            <person name="Wedrychowicz H."/>
        </authorList>
    </citation>
    <scope>NUCLEOTIDE SEQUENCE [LARGE SCALE GENOMIC DNA]</scope>
    <source>
        <strain evidence="1 2">DSM 21758</strain>
    </source>
</reference>
<name>A0A1M6Q8X7_9CLOT</name>
<evidence type="ECO:0000313" key="1">
    <source>
        <dbReference type="EMBL" id="SHK16585.1"/>
    </source>
</evidence>
<keyword evidence="2" id="KW-1185">Reference proteome</keyword>
<dbReference type="EMBL" id="FQZB01000014">
    <property type="protein sequence ID" value="SHK16585.1"/>
    <property type="molecule type" value="Genomic_DNA"/>
</dbReference>
<dbReference type="STRING" id="1121302.SAMN02745163_03322"/>
<dbReference type="AlphaFoldDB" id="A0A1M6Q8X7"/>